<evidence type="ECO:0000256" key="5">
    <source>
        <dbReference type="ARBA" id="ARBA00022842"/>
    </source>
</evidence>
<comment type="domain">
    <text evidence="8">The N-terminal domain determines nucleotide recognition and specific binding, while the C-terminal domain determines the specific binding to the target protein.</text>
</comment>
<comment type="caution">
    <text evidence="8">Lacks conserved residue(s) required for the propagation of feature annotation.</text>
</comment>
<dbReference type="EC" id="2.7.7.77" evidence="8"/>
<dbReference type="HAMAP" id="MF_00316">
    <property type="entry name" value="MobA"/>
    <property type="match status" value="1"/>
</dbReference>
<keyword evidence="7 8" id="KW-0501">Molybdenum cofactor biosynthesis</keyword>
<keyword evidence="6 8" id="KW-0342">GTP-binding</keyword>
<comment type="similarity">
    <text evidence="8">Belongs to the MobA family.</text>
</comment>
<keyword evidence="2 8" id="KW-0808">Transferase</keyword>
<dbReference type="PANTHER" id="PTHR19136">
    <property type="entry name" value="MOLYBDENUM COFACTOR GUANYLYLTRANSFERASE"/>
    <property type="match status" value="1"/>
</dbReference>
<dbReference type="EMBL" id="LHXN01000053">
    <property type="protein sequence ID" value="KXA92420.1"/>
    <property type="molecule type" value="Genomic_DNA"/>
</dbReference>
<feature type="binding site" evidence="8">
    <location>
        <position position="99"/>
    </location>
    <ligand>
        <name>GTP</name>
        <dbReference type="ChEBI" id="CHEBI:37565"/>
    </ligand>
</feature>
<accession>A0A133UE19</accession>
<evidence type="ECO:0000256" key="6">
    <source>
        <dbReference type="ARBA" id="ARBA00023134"/>
    </source>
</evidence>
<dbReference type="PANTHER" id="PTHR19136:SF81">
    <property type="entry name" value="MOLYBDENUM COFACTOR GUANYLYLTRANSFERASE"/>
    <property type="match status" value="1"/>
</dbReference>
<dbReference type="CDD" id="cd02503">
    <property type="entry name" value="MobA"/>
    <property type="match status" value="1"/>
</dbReference>
<dbReference type="SUPFAM" id="SSF53448">
    <property type="entry name" value="Nucleotide-diphospho-sugar transferases"/>
    <property type="match status" value="1"/>
</dbReference>
<gene>
    <name evidence="8" type="primary">mobA</name>
    <name evidence="10" type="ORF">AKJ64_03205</name>
</gene>
<dbReference type="GO" id="GO:0005737">
    <property type="term" value="C:cytoplasm"/>
    <property type="evidence" value="ECO:0007669"/>
    <property type="project" value="UniProtKB-SubCell"/>
</dbReference>
<reference evidence="10 11" key="1">
    <citation type="journal article" date="2016" name="Sci. Rep.">
        <title>Metabolic traits of an uncultured archaeal lineage -MSBL1- from brine pools of the Red Sea.</title>
        <authorList>
            <person name="Mwirichia R."/>
            <person name="Alam I."/>
            <person name="Rashid M."/>
            <person name="Vinu M."/>
            <person name="Ba-Alawi W."/>
            <person name="Anthony Kamau A."/>
            <person name="Kamanda Ngugi D."/>
            <person name="Goker M."/>
            <person name="Klenk H.P."/>
            <person name="Bajic V."/>
            <person name="Stingl U."/>
        </authorList>
    </citation>
    <scope>NUCLEOTIDE SEQUENCE [LARGE SCALE GENOMIC DNA]</scope>
    <source>
        <strain evidence="10">SCGC-AAA259E17</strain>
    </source>
</reference>
<evidence type="ECO:0000313" key="11">
    <source>
        <dbReference type="Proteomes" id="UP000070373"/>
    </source>
</evidence>
<comment type="catalytic activity">
    <reaction evidence="8">
        <text>Mo-molybdopterin + GTP + H(+) = Mo-molybdopterin guanine dinucleotide + diphosphate</text>
        <dbReference type="Rhea" id="RHEA:34243"/>
        <dbReference type="ChEBI" id="CHEBI:15378"/>
        <dbReference type="ChEBI" id="CHEBI:33019"/>
        <dbReference type="ChEBI" id="CHEBI:37565"/>
        <dbReference type="ChEBI" id="CHEBI:71302"/>
        <dbReference type="ChEBI" id="CHEBI:71310"/>
        <dbReference type="EC" id="2.7.7.77"/>
    </reaction>
</comment>
<feature type="domain" description="MobA-like NTP transferase" evidence="9">
    <location>
        <begin position="8"/>
        <end position="163"/>
    </location>
</feature>
<comment type="cofactor">
    <cofactor evidence="8">
        <name>Mg(2+)</name>
        <dbReference type="ChEBI" id="CHEBI:18420"/>
    </cofactor>
</comment>
<evidence type="ECO:0000313" key="10">
    <source>
        <dbReference type="EMBL" id="KXA92420.1"/>
    </source>
</evidence>
<sequence length="199" mass="22507">MNDRLALLVLAGGRSKRLGEIKSLVEINNEPMIKKVVKEVSVITSEVIISCREGRGKLEAIFPDARIHRDNFEEEGPLVGLMSSLPSIRREYVAVVPCDSPLIKLEVLELLFEEAKEHSGAIPRWPNGYLEPLTAVYRVEELVDATKSTWREGNMKLTKVIDKLEDVNFVSTENIKSVDGKLESFININTQEDLEKNFR</sequence>
<feature type="binding site" evidence="8">
    <location>
        <position position="22"/>
    </location>
    <ligand>
        <name>GTP</name>
        <dbReference type="ChEBI" id="CHEBI:37565"/>
    </ligand>
</feature>
<name>A0A133UE19_9EURY</name>
<protein>
    <recommendedName>
        <fullName evidence="8">Probable molybdenum cofactor guanylyltransferase</fullName>
        <shortName evidence="8">MoCo guanylyltransferase</shortName>
        <ecNumber evidence="8">2.7.7.77</ecNumber>
    </recommendedName>
    <alternativeName>
        <fullName evidence="8">GTP:molybdopterin guanylyltransferase</fullName>
    </alternativeName>
    <alternativeName>
        <fullName evidence="8">Mo-MPT guanylyltransferase</fullName>
    </alternativeName>
    <alternativeName>
        <fullName evidence="8">Molybdopterin guanylyltransferase</fullName>
    </alternativeName>
    <alternativeName>
        <fullName evidence="8">Molybdopterin-guanine dinucleotide synthase</fullName>
        <shortName evidence="8">MGD synthase</shortName>
    </alternativeName>
</protein>
<evidence type="ECO:0000256" key="2">
    <source>
        <dbReference type="ARBA" id="ARBA00022679"/>
    </source>
</evidence>
<keyword evidence="4 8" id="KW-0547">Nucleotide-binding</keyword>
<dbReference type="InterPro" id="IPR029044">
    <property type="entry name" value="Nucleotide-diphossugar_trans"/>
</dbReference>
<proteinExistence type="inferred from homology"/>
<evidence type="ECO:0000259" key="9">
    <source>
        <dbReference type="Pfam" id="PF12804"/>
    </source>
</evidence>
<organism evidence="10 11">
    <name type="scientific">candidate division MSBL1 archaeon SCGC-AAA259E17</name>
    <dbReference type="NCBI Taxonomy" id="1698263"/>
    <lineage>
        <taxon>Archaea</taxon>
        <taxon>Methanobacteriati</taxon>
        <taxon>Methanobacteriota</taxon>
        <taxon>candidate division MSBL1</taxon>
    </lineage>
</organism>
<evidence type="ECO:0000256" key="7">
    <source>
        <dbReference type="ARBA" id="ARBA00023150"/>
    </source>
</evidence>
<dbReference type="AlphaFoldDB" id="A0A133UE19"/>
<dbReference type="Pfam" id="PF12804">
    <property type="entry name" value="NTP_transf_3"/>
    <property type="match status" value="1"/>
</dbReference>
<dbReference type="GO" id="GO:0061603">
    <property type="term" value="F:molybdenum cofactor guanylyltransferase activity"/>
    <property type="evidence" value="ECO:0007669"/>
    <property type="project" value="UniProtKB-EC"/>
</dbReference>
<comment type="function">
    <text evidence="8">Transfers a GMP moiety from GTP to Mo-molybdopterin (Mo-MPT) cofactor (Moco or molybdenum cofactor) to form Mo-molybdopterin guanine dinucleotide (Mo-MGD) cofactor.</text>
</comment>
<dbReference type="InterPro" id="IPR013482">
    <property type="entry name" value="Molybde_CF_guanTrfase"/>
</dbReference>
<feature type="binding site" evidence="8">
    <location>
        <begin position="10"/>
        <end position="12"/>
    </location>
    <ligand>
        <name>GTP</name>
        <dbReference type="ChEBI" id="CHEBI:37565"/>
    </ligand>
</feature>
<dbReference type="GO" id="GO:0006777">
    <property type="term" value="P:Mo-molybdopterin cofactor biosynthetic process"/>
    <property type="evidence" value="ECO:0007669"/>
    <property type="project" value="UniProtKB-KW"/>
</dbReference>
<dbReference type="GO" id="GO:0046872">
    <property type="term" value="F:metal ion binding"/>
    <property type="evidence" value="ECO:0007669"/>
    <property type="project" value="UniProtKB-KW"/>
</dbReference>
<dbReference type="Gene3D" id="3.90.550.10">
    <property type="entry name" value="Spore Coat Polysaccharide Biosynthesis Protein SpsA, Chain A"/>
    <property type="match status" value="1"/>
</dbReference>
<keyword evidence="5 8" id="KW-0460">Magnesium</keyword>
<keyword evidence="3 8" id="KW-0479">Metal-binding</keyword>
<evidence type="ECO:0000256" key="8">
    <source>
        <dbReference type="HAMAP-Rule" id="MF_00316"/>
    </source>
</evidence>
<keyword evidence="11" id="KW-1185">Reference proteome</keyword>
<dbReference type="GO" id="GO:0005525">
    <property type="term" value="F:GTP binding"/>
    <property type="evidence" value="ECO:0007669"/>
    <property type="project" value="UniProtKB-UniRule"/>
</dbReference>
<comment type="caution">
    <text evidence="10">The sequence shown here is derived from an EMBL/GenBank/DDBJ whole genome shotgun (WGS) entry which is preliminary data.</text>
</comment>
<evidence type="ECO:0000256" key="3">
    <source>
        <dbReference type="ARBA" id="ARBA00022723"/>
    </source>
</evidence>
<dbReference type="InterPro" id="IPR025877">
    <property type="entry name" value="MobA-like_NTP_Trfase"/>
</dbReference>
<feature type="binding site" evidence="8">
    <location>
        <position position="70"/>
    </location>
    <ligand>
        <name>GTP</name>
        <dbReference type="ChEBI" id="CHEBI:37565"/>
    </ligand>
</feature>
<evidence type="ECO:0000256" key="4">
    <source>
        <dbReference type="ARBA" id="ARBA00022741"/>
    </source>
</evidence>
<evidence type="ECO:0000256" key="1">
    <source>
        <dbReference type="ARBA" id="ARBA00022490"/>
    </source>
</evidence>
<feature type="binding site" evidence="8">
    <location>
        <position position="99"/>
    </location>
    <ligand>
        <name>Mg(2+)</name>
        <dbReference type="ChEBI" id="CHEBI:18420"/>
    </ligand>
</feature>
<comment type="subcellular location">
    <subcellularLocation>
        <location evidence="8">Cytoplasm</location>
    </subcellularLocation>
</comment>
<keyword evidence="1 8" id="KW-0963">Cytoplasm</keyword>
<dbReference type="Proteomes" id="UP000070373">
    <property type="component" value="Unassembled WGS sequence"/>
</dbReference>